<gene>
    <name evidence="1" type="ORF">CcrSC_gp056c</name>
</gene>
<reference evidence="1" key="1">
    <citation type="submission" date="2018-07" db="EMBL/GenBank/DDBJ databases">
        <authorList>
            <person name="Wilson K.M."/>
            <person name="Ely B."/>
        </authorList>
    </citation>
    <scope>NUCLEOTIDE SEQUENCE</scope>
</reference>
<reference evidence="1" key="2">
    <citation type="submission" date="2021-07" db="EMBL/GenBank/DDBJ databases">
        <title>Giant CbK-like Caulobacter bacteriophages have genetically divergent genomes.</title>
        <authorList>
            <person name="Wilson K."/>
            <person name="Ely B."/>
        </authorList>
    </citation>
    <scope>NUCLEOTIDE SEQUENCE</scope>
</reference>
<name>A0A385EFS3_9CAUD</name>
<proteinExistence type="predicted"/>
<evidence type="ECO:0000313" key="2">
    <source>
        <dbReference type="Proteomes" id="UP000259683"/>
    </source>
</evidence>
<organism evidence="1 2">
    <name type="scientific">Caulobacter phage CcrSC</name>
    <dbReference type="NCBI Taxonomy" id="2283272"/>
    <lineage>
        <taxon>Viruses</taxon>
        <taxon>Duplodnaviria</taxon>
        <taxon>Heunggongvirae</taxon>
        <taxon>Uroviricota</taxon>
        <taxon>Caudoviricetes</taxon>
        <taxon>Jeanschmidtviridae</taxon>
        <taxon>Bertelyvirus</taxon>
        <taxon>Bertelyvirus SC</taxon>
    </lineage>
</organism>
<dbReference type="Proteomes" id="UP000259683">
    <property type="component" value="Segment"/>
</dbReference>
<sequence>MSTLPEDEIAHLGYILGEMLTFSLFPSGNGKGWADARKPYRHEHNALCWLAANKERVPVMGAWIHGVLEKGYPFAPFTHWLHPGETLPAGAWWNASMAPRLGDD</sequence>
<dbReference type="EMBL" id="MH588547">
    <property type="protein sequence ID" value="AXQ69638.1"/>
    <property type="molecule type" value="Genomic_DNA"/>
</dbReference>
<protein>
    <submittedName>
        <fullName evidence="1">Uncharacterized protein</fullName>
    </submittedName>
</protein>
<keyword evidence="2" id="KW-1185">Reference proteome</keyword>
<evidence type="ECO:0000313" key="1">
    <source>
        <dbReference type="EMBL" id="AXQ69638.1"/>
    </source>
</evidence>
<accession>A0A385EFS3</accession>